<dbReference type="OrthoDB" id="3359487at2759"/>
<accession>A0A0C2WGU8</accession>
<sequence length="52" mass="6305">VLHPSYKLEYLRKAEWPEKWIDEAVKIVKEEFYRSYAEMDIQETSARTTTQP</sequence>
<gene>
    <name evidence="1" type="ORF">M378DRAFT_36654</name>
</gene>
<evidence type="ECO:0000313" key="1">
    <source>
        <dbReference type="EMBL" id="KIL55871.1"/>
    </source>
</evidence>
<keyword evidence="2" id="KW-1185">Reference proteome</keyword>
<dbReference type="Proteomes" id="UP000054549">
    <property type="component" value="Unassembled WGS sequence"/>
</dbReference>
<proteinExistence type="predicted"/>
<name>A0A0C2WGU8_AMAMK</name>
<reference evidence="1 2" key="1">
    <citation type="submission" date="2014-04" db="EMBL/GenBank/DDBJ databases">
        <title>Evolutionary Origins and Diversification of the Mycorrhizal Mutualists.</title>
        <authorList>
            <consortium name="DOE Joint Genome Institute"/>
            <consortium name="Mycorrhizal Genomics Consortium"/>
            <person name="Kohler A."/>
            <person name="Kuo A."/>
            <person name="Nagy L.G."/>
            <person name="Floudas D."/>
            <person name="Copeland A."/>
            <person name="Barry K.W."/>
            <person name="Cichocki N."/>
            <person name="Veneault-Fourrey C."/>
            <person name="LaButti K."/>
            <person name="Lindquist E.A."/>
            <person name="Lipzen A."/>
            <person name="Lundell T."/>
            <person name="Morin E."/>
            <person name="Murat C."/>
            <person name="Riley R."/>
            <person name="Ohm R."/>
            <person name="Sun H."/>
            <person name="Tunlid A."/>
            <person name="Henrissat B."/>
            <person name="Grigoriev I.V."/>
            <person name="Hibbett D.S."/>
            <person name="Martin F."/>
        </authorList>
    </citation>
    <scope>NUCLEOTIDE SEQUENCE [LARGE SCALE GENOMIC DNA]</scope>
    <source>
        <strain evidence="1 2">Koide BX008</strain>
    </source>
</reference>
<feature type="non-terminal residue" evidence="1">
    <location>
        <position position="52"/>
    </location>
</feature>
<dbReference type="EMBL" id="KN818465">
    <property type="protein sequence ID" value="KIL55871.1"/>
    <property type="molecule type" value="Genomic_DNA"/>
</dbReference>
<dbReference type="HOGENOM" id="CLU_201354_0_0_1"/>
<evidence type="ECO:0000313" key="2">
    <source>
        <dbReference type="Proteomes" id="UP000054549"/>
    </source>
</evidence>
<feature type="non-terminal residue" evidence="1">
    <location>
        <position position="1"/>
    </location>
</feature>
<dbReference type="AlphaFoldDB" id="A0A0C2WGU8"/>
<dbReference type="InParanoid" id="A0A0C2WGU8"/>
<protein>
    <submittedName>
        <fullName evidence="1">Uncharacterized protein</fullName>
    </submittedName>
</protein>
<organism evidence="1 2">
    <name type="scientific">Amanita muscaria (strain Koide BX008)</name>
    <dbReference type="NCBI Taxonomy" id="946122"/>
    <lineage>
        <taxon>Eukaryota</taxon>
        <taxon>Fungi</taxon>
        <taxon>Dikarya</taxon>
        <taxon>Basidiomycota</taxon>
        <taxon>Agaricomycotina</taxon>
        <taxon>Agaricomycetes</taxon>
        <taxon>Agaricomycetidae</taxon>
        <taxon>Agaricales</taxon>
        <taxon>Pluteineae</taxon>
        <taxon>Amanitaceae</taxon>
        <taxon>Amanita</taxon>
    </lineage>
</organism>